<evidence type="ECO:0000313" key="3">
    <source>
        <dbReference type="Proteomes" id="UP000823388"/>
    </source>
</evidence>
<evidence type="ECO:0000313" key="2">
    <source>
        <dbReference type="EMBL" id="KAG2600324.1"/>
    </source>
</evidence>
<evidence type="ECO:0000256" key="1">
    <source>
        <dbReference type="SAM" id="MobiDB-lite"/>
    </source>
</evidence>
<accession>A0A8T0ST21</accession>
<sequence>MAEVLGYSKLAEETLNSVVSVEATLWHHVHKKHAASMKEYYIRNDKVNQLSTEEDDADLPMDTAAKRKQAKKKLVKDDDPEPDADKLQYPNRDAGTRNSTGFVIAMSESKKTLRILMCAHTMDECYAPHVEDFTVELANKFFKFEVTCSHQELNVHKNLGNEISKQVRVKTPASCIALDTEKDLMVLEVVANQIFMGFNSETNIVCTHEHPVIAMVTETPRALDHCILQGWPPQCI</sequence>
<feature type="region of interest" description="Disordered" evidence="1">
    <location>
        <begin position="52"/>
        <end position="95"/>
    </location>
</feature>
<dbReference type="EMBL" id="CM029045">
    <property type="protein sequence ID" value="KAG2600324.1"/>
    <property type="molecule type" value="Genomic_DNA"/>
</dbReference>
<comment type="caution">
    <text evidence="2">The sequence shown here is derived from an EMBL/GenBank/DDBJ whole genome shotgun (WGS) entry which is preliminary data.</text>
</comment>
<protein>
    <submittedName>
        <fullName evidence="2">Uncharacterized protein</fullName>
    </submittedName>
</protein>
<dbReference type="PANTHER" id="PTHR36141">
    <property type="entry name" value="OS08G0148500 PROTEIN"/>
    <property type="match status" value="1"/>
</dbReference>
<reference evidence="2" key="1">
    <citation type="submission" date="2020-05" db="EMBL/GenBank/DDBJ databases">
        <title>WGS assembly of Panicum virgatum.</title>
        <authorList>
            <person name="Lovell J.T."/>
            <person name="Jenkins J."/>
            <person name="Shu S."/>
            <person name="Juenger T.E."/>
            <person name="Schmutz J."/>
        </authorList>
    </citation>
    <scope>NUCLEOTIDE SEQUENCE</scope>
    <source>
        <strain evidence="2">AP13</strain>
    </source>
</reference>
<organism evidence="2 3">
    <name type="scientific">Panicum virgatum</name>
    <name type="common">Blackwell switchgrass</name>
    <dbReference type="NCBI Taxonomy" id="38727"/>
    <lineage>
        <taxon>Eukaryota</taxon>
        <taxon>Viridiplantae</taxon>
        <taxon>Streptophyta</taxon>
        <taxon>Embryophyta</taxon>
        <taxon>Tracheophyta</taxon>
        <taxon>Spermatophyta</taxon>
        <taxon>Magnoliopsida</taxon>
        <taxon>Liliopsida</taxon>
        <taxon>Poales</taxon>
        <taxon>Poaceae</taxon>
        <taxon>PACMAD clade</taxon>
        <taxon>Panicoideae</taxon>
        <taxon>Panicodae</taxon>
        <taxon>Paniceae</taxon>
        <taxon>Panicinae</taxon>
        <taxon>Panicum</taxon>
        <taxon>Panicum sect. Hiantes</taxon>
    </lineage>
</organism>
<name>A0A8T0ST21_PANVG</name>
<dbReference type="Proteomes" id="UP000823388">
    <property type="component" value="Chromosome 5K"/>
</dbReference>
<keyword evidence="3" id="KW-1185">Reference proteome</keyword>
<dbReference type="AlphaFoldDB" id="A0A8T0ST21"/>
<dbReference type="PANTHER" id="PTHR36141:SF4">
    <property type="entry name" value="OS08G0148566 PROTEIN"/>
    <property type="match status" value="1"/>
</dbReference>
<gene>
    <name evidence="2" type="ORF">PVAP13_5KG469800</name>
</gene>
<proteinExistence type="predicted"/>